<dbReference type="PANTHER" id="PTHR42201">
    <property type="entry name" value="TAXIS PROTEIN"/>
    <property type="match status" value="1"/>
</dbReference>
<evidence type="ECO:0000256" key="1">
    <source>
        <dbReference type="PIRNR" id="PIRNR026802"/>
    </source>
</evidence>
<proteinExistence type="predicted"/>
<keyword evidence="1" id="KW-0145">Chemotaxis</keyword>
<dbReference type="InterPro" id="IPR007381">
    <property type="entry name" value="CheF1/F2"/>
</dbReference>
<dbReference type="GO" id="GO:0006935">
    <property type="term" value="P:chemotaxis"/>
    <property type="evidence" value="ECO:0007669"/>
    <property type="project" value="UniProtKB-UniRule"/>
</dbReference>
<dbReference type="PIRSF" id="PIRSF026802">
    <property type="entry name" value="UCP026802"/>
    <property type="match status" value="1"/>
</dbReference>
<dbReference type="Proteomes" id="UP000663525">
    <property type="component" value="Chromosome"/>
</dbReference>
<dbReference type="AlphaFoldDB" id="A0A897MZ21"/>
<evidence type="ECO:0000313" key="3">
    <source>
        <dbReference type="Proteomes" id="UP000663525"/>
    </source>
</evidence>
<accession>A0A897MZ21</accession>
<dbReference type="Pfam" id="PF04283">
    <property type="entry name" value="CheF-arch"/>
    <property type="match status" value="1"/>
</dbReference>
<comment type="function">
    <text evidence="1">Involved in taxis signal transduction.</text>
</comment>
<dbReference type="GeneID" id="68854797"/>
<organism evidence="2 3">
    <name type="scientific">Halapricum desulfuricans</name>
    <dbReference type="NCBI Taxonomy" id="2841257"/>
    <lineage>
        <taxon>Archaea</taxon>
        <taxon>Methanobacteriati</taxon>
        <taxon>Methanobacteriota</taxon>
        <taxon>Stenosarchaea group</taxon>
        <taxon>Halobacteria</taxon>
        <taxon>Halobacteriales</taxon>
        <taxon>Haloarculaceae</taxon>
        <taxon>Halapricum</taxon>
    </lineage>
</organism>
<dbReference type="PANTHER" id="PTHR42201:SF1">
    <property type="entry name" value="TAXIS PROTEIN"/>
    <property type="match status" value="1"/>
</dbReference>
<evidence type="ECO:0000313" key="2">
    <source>
        <dbReference type="EMBL" id="QSG05531.1"/>
    </source>
</evidence>
<comment type="subunit">
    <text evidence="1">Interacts with chemotaxis (Che) proteins as well as flagella accessory (Fla) proteins.</text>
</comment>
<dbReference type="EMBL" id="CP064787">
    <property type="protein sequence ID" value="QSG05531.1"/>
    <property type="molecule type" value="Genomic_DNA"/>
</dbReference>
<gene>
    <name evidence="2" type="primary">cheF3</name>
    <name evidence="2" type="ORF">HSR121_1184</name>
</gene>
<sequence>MSGDEQKLLETTGDVCHVVRDGEPVGQPAWSSCRLLLTDRRLVVAQDGSKRTIPHGKVTIPRDDSVVPDDIDTTGAVTLRVGSSVLAVTATDRDDFVETYCRANLGGAVVLAKHPAVVGGVVRDEATWSKAKFALEEDVFRLRFPDGDQLTARIDDVGTVEERTGTVMGSQRDIVAVEHTDDQDRSVETHISGTPRHGSVAATLFEHVVERREDDYDLSETESQVLMALYSGVSPFEMADFVGISVDEVEATYQHLLEIGAVDEVRTRTEVTLNAQGRNMASEAMSEQ</sequence>
<protein>
    <recommendedName>
        <fullName evidence="1">Taxis protein CheF</fullName>
    </recommendedName>
</protein>
<reference evidence="2" key="1">
    <citation type="submission" date="2020-11" db="EMBL/GenBank/DDBJ databases">
        <title>Carbohydrate-dependent, anaerobic sulfur respiration: A novel catabolism in halophilic archaea.</title>
        <authorList>
            <person name="Sorokin D.Y."/>
            <person name="Messina E."/>
            <person name="Smedile F."/>
            <person name="La Cono V."/>
            <person name="Hallsworth J.E."/>
            <person name="Yakimov M.M."/>
        </authorList>
    </citation>
    <scope>NUCLEOTIDE SEQUENCE</scope>
    <source>
        <strain evidence="2">HSR12-1</strain>
    </source>
</reference>
<name>A0A897MZ21_9EURY</name>
<dbReference type="RefSeq" id="WP_229115359.1">
    <property type="nucleotide sequence ID" value="NZ_CP064787.1"/>
</dbReference>